<gene>
    <name evidence="2" type="ORF">OIDMADRAFT_43580</name>
</gene>
<dbReference type="CDD" id="cd00920">
    <property type="entry name" value="Cupredoxin"/>
    <property type="match status" value="1"/>
</dbReference>
<organism evidence="2 3">
    <name type="scientific">Oidiodendron maius (strain Zn)</name>
    <dbReference type="NCBI Taxonomy" id="913774"/>
    <lineage>
        <taxon>Eukaryota</taxon>
        <taxon>Fungi</taxon>
        <taxon>Dikarya</taxon>
        <taxon>Ascomycota</taxon>
        <taxon>Pezizomycotina</taxon>
        <taxon>Leotiomycetes</taxon>
        <taxon>Leotiomycetes incertae sedis</taxon>
        <taxon>Myxotrichaceae</taxon>
        <taxon>Oidiodendron</taxon>
    </lineage>
</organism>
<dbReference type="AlphaFoldDB" id="A0A0C3CFC5"/>
<dbReference type="InterPro" id="IPR052953">
    <property type="entry name" value="Ser-rich/MCO-related"/>
</dbReference>
<dbReference type="STRING" id="913774.A0A0C3CFC5"/>
<feature type="chain" id="PRO_5002176037" description="Phytocyanin domain-containing protein" evidence="1">
    <location>
        <begin position="18"/>
        <end position="228"/>
    </location>
</feature>
<keyword evidence="1" id="KW-0732">Signal</keyword>
<protein>
    <recommendedName>
        <fullName evidence="4">Phytocyanin domain-containing protein</fullName>
    </recommendedName>
</protein>
<dbReference type="SUPFAM" id="SSF49503">
    <property type="entry name" value="Cupredoxins"/>
    <property type="match status" value="1"/>
</dbReference>
<dbReference type="InterPro" id="IPR008972">
    <property type="entry name" value="Cupredoxin"/>
</dbReference>
<reference evidence="3" key="2">
    <citation type="submission" date="2015-01" db="EMBL/GenBank/DDBJ databases">
        <title>Evolutionary Origins and Diversification of the Mycorrhizal Mutualists.</title>
        <authorList>
            <consortium name="DOE Joint Genome Institute"/>
            <consortium name="Mycorrhizal Genomics Consortium"/>
            <person name="Kohler A."/>
            <person name="Kuo A."/>
            <person name="Nagy L.G."/>
            <person name="Floudas D."/>
            <person name="Copeland A."/>
            <person name="Barry K.W."/>
            <person name="Cichocki N."/>
            <person name="Veneault-Fourrey C."/>
            <person name="LaButti K."/>
            <person name="Lindquist E.A."/>
            <person name="Lipzen A."/>
            <person name="Lundell T."/>
            <person name="Morin E."/>
            <person name="Murat C."/>
            <person name="Riley R."/>
            <person name="Ohm R."/>
            <person name="Sun H."/>
            <person name="Tunlid A."/>
            <person name="Henrissat B."/>
            <person name="Grigoriev I.V."/>
            <person name="Hibbett D.S."/>
            <person name="Martin F."/>
        </authorList>
    </citation>
    <scope>NUCLEOTIDE SEQUENCE [LARGE SCALE GENOMIC DNA]</scope>
    <source>
        <strain evidence="3">Zn</strain>
    </source>
</reference>
<keyword evidence="3" id="KW-1185">Reference proteome</keyword>
<reference evidence="2 3" key="1">
    <citation type="submission" date="2014-04" db="EMBL/GenBank/DDBJ databases">
        <authorList>
            <consortium name="DOE Joint Genome Institute"/>
            <person name="Kuo A."/>
            <person name="Martino E."/>
            <person name="Perotto S."/>
            <person name="Kohler A."/>
            <person name="Nagy L.G."/>
            <person name="Floudas D."/>
            <person name="Copeland A."/>
            <person name="Barry K.W."/>
            <person name="Cichocki N."/>
            <person name="Veneault-Fourrey C."/>
            <person name="LaButti K."/>
            <person name="Lindquist E.A."/>
            <person name="Lipzen A."/>
            <person name="Lundell T."/>
            <person name="Morin E."/>
            <person name="Murat C."/>
            <person name="Sun H."/>
            <person name="Tunlid A."/>
            <person name="Henrissat B."/>
            <person name="Grigoriev I.V."/>
            <person name="Hibbett D.S."/>
            <person name="Martin F."/>
            <person name="Nordberg H.P."/>
            <person name="Cantor M.N."/>
            <person name="Hua S.X."/>
        </authorList>
    </citation>
    <scope>NUCLEOTIDE SEQUENCE [LARGE SCALE GENOMIC DNA]</scope>
    <source>
        <strain evidence="2 3">Zn</strain>
    </source>
</reference>
<evidence type="ECO:0008006" key="4">
    <source>
        <dbReference type="Google" id="ProtNLM"/>
    </source>
</evidence>
<evidence type="ECO:0000313" key="3">
    <source>
        <dbReference type="Proteomes" id="UP000054321"/>
    </source>
</evidence>
<evidence type="ECO:0000256" key="1">
    <source>
        <dbReference type="SAM" id="SignalP"/>
    </source>
</evidence>
<evidence type="ECO:0000313" key="2">
    <source>
        <dbReference type="EMBL" id="KIM97623.1"/>
    </source>
</evidence>
<feature type="signal peptide" evidence="1">
    <location>
        <begin position="1"/>
        <end position="17"/>
    </location>
</feature>
<dbReference type="HOGENOM" id="CLU_053381_4_2_1"/>
<dbReference type="Proteomes" id="UP000054321">
    <property type="component" value="Unassembled WGS sequence"/>
</dbReference>
<sequence length="228" mass="22808">MILSPTVLLLSLPLALAQYGGGSPAASPTTSSTSAPASTTAPSVSIQTVTVGENNQLVFNPDTITAAVGSEVEFIFFPPSHSVVQAAFDAPCQPIGNNGFYSGAFTTSSGSNANSFTITINDTNPIWIFCGFPGHCEAGLVGVINPNASQTLSLFKAAAAKVSSTTDPTFAPQGGVIGPVQAAVSASPSSSVSATPKPGSASEIKGSTLWAGLLATVVTAWGIAELMA</sequence>
<proteinExistence type="predicted"/>
<dbReference type="EMBL" id="KN832881">
    <property type="protein sequence ID" value="KIM97623.1"/>
    <property type="molecule type" value="Genomic_DNA"/>
</dbReference>
<dbReference type="PANTHER" id="PTHR34883">
    <property type="entry name" value="SERINE-RICH PROTEIN, PUTATIVE-RELATED-RELATED"/>
    <property type="match status" value="1"/>
</dbReference>
<dbReference type="InParanoid" id="A0A0C3CFC5"/>
<dbReference type="Gene3D" id="2.60.40.420">
    <property type="entry name" value="Cupredoxins - blue copper proteins"/>
    <property type="match status" value="1"/>
</dbReference>
<dbReference type="PANTHER" id="PTHR34883:SF15">
    <property type="entry name" value="EXTRACELLULAR SERINE-RICH PROTEIN"/>
    <property type="match status" value="1"/>
</dbReference>
<name>A0A0C3CFC5_OIDMZ</name>
<accession>A0A0C3CFC5</accession>
<dbReference type="OrthoDB" id="5415867at2759"/>